<sequence length="141" mass="16038">MSLNKVMLIGNVGREPEVRDLSDNTRVARFSLATTEKFRSKKTGELVEQTEWHNIVCWQSLANLAADYIKKGSKLYIEGRIKSDTWMDKTTQEKRESIEILATSIILLDKAGNRQPRETPTPEAIINETIADKSDIDDLPF</sequence>
<dbReference type="SUPFAM" id="SSF50249">
    <property type="entry name" value="Nucleic acid-binding proteins"/>
    <property type="match status" value="1"/>
</dbReference>
<reference evidence="2" key="1">
    <citation type="submission" date="2019-08" db="EMBL/GenBank/DDBJ databases">
        <authorList>
            <person name="Kucharzyk K."/>
            <person name="Murdoch R.W."/>
            <person name="Higgins S."/>
            <person name="Loffler F."/>
        </authorList>
    </citation>
    <scope>NUCLEOTIDE SEQUENCE</scope>
</reference>
<dbReference type="GO" id="GO:0006264">
    <property type="term" value="P:mitochondrial DNA replication"/>
    <property type="evidence" value="ECO:0007669"/>
    <property type="project" value="TreeGrafter"/>
</dbReference>
<dbReference type="CDD" id="cd04496">
    <property type="entry name" value="SSB_OBF"/>
    <property type="match status" value="1"/>
</dbReference>
<evidence type="ECO:0000256" key="1">
    <source>
        <dbReference type="ARBA" id="ARBA00023125"/>
    </source>
</evidence>
<dbReference type="GO" id="GO:0003697">
    <property type="term" value="F:single-stranded DNA binding"/>
    <property type="evidence" value="ECO:0007669"/>
    <property type="project" value="InterPro"/>
</dbReference>
<dbReference type="AlphaFoldDB" id="A0A644Y581"/>
<dbReference type="Pfam" id="PF00436">
    <property type="entry name" value="SSB"/>
    <property type="match status" value="1"/>
</dbReference>
<dbReference type="NCBIfam" id="TIGR00621">
    <property type="entry name" value="ssb"/>
    <property type="match status" value="1"/>
</dbReference>
<dbReference type="PROSITE" id="PS50935">
    <property type="entry name" value="SSB"/>
    <property type="match status" value="1"/>
</dbReference>
<organism evidence="2">
    <name type="scientific">bioreactor metagenome</name>
    <dbReference type="NCBI Taxonomy" id="1076179"/>
    <lineage>
        <taxon>unclassified sequences</taxon>
        <taxon>metagenomes</taxon>
        <taxon>ecological metagenomes</taxon>
    </lineage>
</organism>
<name>A0A644Y581_9ZZZZ</name>
<accession>A0A644Y581</accession>
<protein>
    <submittedName>
        <fullName evidence="2">Single-stranded DNA-binding protein</fullName>
    </submittedName>
</protein>
<proteinExistence type="inferred from homology"/>
<evidence type="ECO:0000313" key="2">
    <source>
        <dbReference type="EMBL" id="MPM23712.1"/>
    </source>
</evidence>
<dbReference type="InterPro" id="IPR011344">
    <property type="entry name" value="ssDNA-bd"/>
</dbReference>
<dbReference type="GO" id="GO:0042645">
    <property type="term" value="C:mitochondrial nucleoid"/>
    <property type="evidence" value="ECO:0007669"/>
    <property type="project" value="TreeGrafter"/>
</dbReference>
<keyword evidence="1 2" id="KW-0238">DNA-binding</keyword>
<dbReference type="Gene3D" id="2.40.50.140">
    <property type="entry name" value="Nucleic acid-binding proteins"/>
    <property type="match status" value="1"/>
</dbReference>
<dbReference type="EMBL" id="VSSQ01004094">
    <property type="protein sequence ID" value="MPM23712.1"/>
    <property type="molecule type" value="Genomic_DNA"/>
</dbReference>
<dbReference type="PIRSF" id="PIRSF002070">
    <property type="entry name" value="SSB"/>
    <property type="match status" value="1"/>
</dbReference>
<dbReference type="InterPro" id="IPR000424">
    <property type="entry name" value="Primosome_PriB/ssb"/>
</dbReference>
<dbReference type="HAMAP" id="MF_00984">
    <property type="entry name" value="SSB"/>
    <property type="match status" value="1"/>
</dbReference>
<dbReference type="PANTHER" id="PTHR10302:SF0">
    <property type="entry name" value="SINGLE-STRANDED DNA-BINDING PROTEIN, MITOCHONDRIAL"/>
    <property type="match status" value="1"/>
</dbReference>
<gene>
    <name evidence="2" type="primary">ssb_24</name>
    <name evidence="2" type="ORF">SDC9_70186</name>
</gene>
<comment type="caution">
    <text evidence="2">The sequence shown here is derived from an EMBL/GenBank/DDBJ whole genome shotgun (WGS) entry which is preliminary data.</text>
</comment>
<dbReference type="InterPro" id="IPR012340">
    <property type="entry name" value="NA-bd_OB-fold"/>
</dbReference>
<dbReference type="PANTHER" id="PTHR10302">
    <property type="entry name" value="SINGLE-STRANDED DNA-BINDING PROTEIN"/>
    <property type="match status" value="1"/>
</dbReference>